<feature type="domain" description="Outer membrane protein beta-barrel" evidence="10">
    <location>
        <begin position="399"/>
        <end position="806"/>
    </location>
</feature>
<dbReference type="Gene3D" id="2.170.130.10">
    <property type="entry name" value="TonB-dependent receptor, plug domain"/>
    <property type="match status" value="1"/>
</dbReference>
<evidence type="ECO:0000256" key="1">
    <source>
        <dbReference type="ARBA" id="ARBA00004571"/>
    </source>
</evidence>
<keyword evidence="4" id="KW-0812">Transmembrane</keyword>
<keyword evidence="12" id="KW-1185">Reference proteome</keyword>
<dbReference type="SUPFAM" id="SSF56935">
    <property type="entry name" value="Porins"/>
    <property type="match status" value="1"/>
</dbReference>
<dbReference type="PANTHER" id="PTHR30069:SF29">
    <property type="entry name" value="HEMOGLOBIN AND HEMOGLOBIN-HAPTOGLOBIN-BINDING PROTEIN 1-RELATED"/>
    <property type="match status" value="1"/>
</dbReference>
<evidence type="ECO:0000256" key="8">
    <source>
        <dbReference type="SAM" id="SignalP"/>
    </source>
</evidence>
<dbReference type="SUPFAM" id="SSF49464">
    <property type="entry name" value="Carboxypeptidase regulatory domain-like"/>
    <property type="match status" value="1"/>
</dbReference>
<dbReference type="InterPro" id="IPR037066">
    <property type="entry name" value="Plug_dom_sf"/>
</dbReference>
<feature type="domain" description="TonB-dependent receptor plug" evidence="9">
    <location>
        <begin position="164"/>
        <end position="244"/>
    </location>
</feature>
<dbReference type="AlphaFoldDB" id="A0A2K8YSH3"/>
<evidence type="ECO:0000259" key="9">
    <source>
        <dbReference type="Pfam" id="PF07715"/>
    </source>
</evidence>
<dbReference type="GO" id="GO:0044718">
    <property type="term" value="P:siderophore transmembrane transport"/>
    <property type="evidence" value="ECO:0007669"/>
    <property type="project" value="TreeGrafter"/>
</dbReference>
<dbReference type="GO" id="GO:0015344">
    <property type="term" value="F:siderophore uptake transmembrane transporter activity"/>
    <property type="evidence" value="ECO:0007669"/>
    <property type="project" value="TreeGrafter"/>
</dbReference>
<dbReference type="EMBL" id="CP025096">
    <property type="protein sequence ID" value="AUD00538.1"/>
    <property type="molecule type" value="Genomic_DNA"/>
</dbReference>
<comment type="subcellular location">
    <subcellularLocation>
        <location evidence="1">Cell outer membrane</location>
        <topology evidence="1">Multi-pass membrane protein</topology>
    </subcellularLocation>
</comment>
<organism evidence="11 12">
    <name type="scientific">Spirosoma pollinicola</name>
    <dbReference type="NCBI Taxonomy" id="2057025"/>
    <lineage>
        <taxon>Bacteria</taxon>
        <taxon>Pseudomonadati</taxon>
        <taxon>Bacteroidota</taxon>
        <taxon>Cytophagia</taxon>
        <taxon>Cytophagales</taxon>
        <taxon>Cytophagaceae</taxon>
        <taxon>Spirosoma</taxon>
    </lineage>
</organism>
<keyword evidence="2" id="KW-0813">Transport</keyword>
<evidence type="ECO:0000256" key="4">
    <source>
        <dbReference type="ARBA" id="ARBA00022692"/>
    </source>
</evidence>
<protein>
    <submittedName>
        <fullName evidence="11">TonB-dependent receptor</fullName>
    </submittedName>
</protein>
<feature type="chain" id="PRO_5014746085" evidence="8">
    <location>
        <begin position="20"/>
        <end position="829"/>
    </location>
</feature>
<evidence type="ECO:0000256" key="2">
    <source>
        <dbReference type="ARBA" id="ARBA00022448"/>
    </source>
</evidence>
<dbReference type="OrthoDB" id="905812at2"/>
<proteinExistence type="predicted"/>
<evidence type="ECO:0000256" key="3">
    <source>
        <dbReference type="ARBA" id="ARBA00022452"/>
    </source>
</evidence>
<dbReference type="InterPro" id="IPR039426">
    <property type="entry name" value="TonB-dep_rcpt-like"/>
</dbReference>
<keyword evidence="7" id="KW-0998">Cell outer membrane</keyword>
<dbReference type="InterPro" id="IPR041700">
    <property type="entry name" value="OMP_b-brl_3"/>
</dbReference>
<keyword evidence="6" id="KW-0472">Membrane</keyword>
<dbReference type="InterPro" id="IPR036942">
    <property type="entry name" value="Beta-barrel_TonB_sf"/>
</dbReference>
<evidence type="ECO:0000313" key="12">
    <source>
        <dbReference type="Proteomes" id="UP000232883"/>
    </source>
</evidence>
<evidence type="ECO:0000256" key="5">
    <source>
        <dbReference type="ARBA" id="ARBA00022729"/>
    </source>
</evidence>
<evidence type="ECO:0000313" key="11">
    <source>
        <dbReference type="EMBL" id="AUD00538.1"/>
    </source>
</evidence>
<dbReference type="PANTHER" id="PTHR30069">
    <property type="entry name" value="TONB-DEPENDENT OUTER MEMBRANE RECEPTOR"/>
    <property type="match status" value="1"/>
</dbReference>
<evidence type="ECO:0000259" key="10">
    <source>
        <dbReference type="Pfam" id="PF14905"/>
    </source>
</evidence>
<evidence type="ECO:0000256" key="6">
    <source>
        <dbReference type="ARBA" id="ARBA00023136"/>
    </source>
</evidence>
<name>A0A2K8YSH3_9BACT</name>
<dbReference type="Proteomes" id="UP000232883">
    <property type="component" value="Chromosome"/>
</dbReference>
<dbReference type="InterPro" id="IPR012910">
    <property type="entry name" value="Plug_dom"/>
</dbReference>
<dbReference type="InterPro" id="IPR008969">
    <property type="entry name" value="CarboxyPept-like_regulatory"/>
</dbReference>
<dbReference type="KEGG" id="spir:CWM47_01110"/>
<dbReference type="Pfam" id="PF14905">
    <property type="entry name" value="OMP_b-brl_3"/>
    <property type="match status" value="1"/>
</dbReference>
<keyword evidence="5 8" id="KW-0732">Signal</keyword>
<dbReference type="RefSeq" id="WP_100985964.1">
    <property type="nucleotide sequence ID" value="NZ_CP025096.1"/>
</dbReference>
<dbReference type="GO" id="GO:0009279">
    <property type="term" value="C:cell outer membrane"/>
    <property type="evidence" value="ECO:0007669"/>
    <property type="project" value="UniProtKB-SubCell"/>
</dbReference>
<dbReference type="Pfam" id="PF07715">
    <property type="entry name" value="Plug"/>
    <property type="match status" value="1"/>
</dbReference>
<feature type="signal peptide" evidence="8">
    <location>
        <begin position="1"/>
        <end position="19"/>
    </location>
</feature>
<keyword evidence="11" id="KW-0675">Receptor</keyword>
<evidence type="ECO:0000256" key="7">
    <source>
        <dbReference type="ARBA" id="ARBA00023237"/>
    </source>
</evidence>
<sequence>MRHYFTGFLFLLSTGFALAQTPGTPPATTSSTGLTEDSQTKGNAKIIGYVVDSTLTRAVEFANIALYNSLTNKLLDGTVADEKGKFSLPRIAPGQYRLLISFLGFTSKTIENVVIVKGQTKDMGAIRLSASTRTLGEVTVTGQKALLEEKVDRLVYNADLDLAAKGGDATDILKKVPMLSVDLAGNVSLQGNNNVRVLINNKPSSILAGNLADALKQIPADLIKTVEVITSPSAKYDAEGTGGIINIITKKNTLQGLHLDVDGGVGNRTSTLGLNGSFRQGKLGVNLNGNGRAIYNKASTELDQSTFINGTTVRTSQQADAFDHGMFGQYALGFDYDLAKNQSLTAGARFGIRNFNRDQHQTTTLFTDEITGSPSKRDVFSKDLSNSIDLTVDYLHTYKPQQEWSISTQYSQNNLTNNFDANLLDLAGSLTSRQRNLNFNTNKEFTFQTDYQMPLTKASSLEFGGKAIARQVSSQYQYQLAGVTPDFVTDDKRPAGSLNYDQTIGAAYLSYTLTTLNKITIKAGARYEYTDIRATVGDNKAIAIPSYGKLVPSVNLSKKISEKSTLKLAYNRRIQRPGIQQLNPNFNTANPQNITVGNPLLKPETTDKVELGYSTYIKKTYLNFTLYTRLNTDDIQQMSQRSDTLAGAVITSFQNIGKEYNYGSNLFATINITPKWSVNGNIDFMYRYISGYAPDLSGQSVLVTNTGLSIGGRLDTQAQLGHGWAIQGNFGTRGRRIQLQGYSSGFIQYSLGLRKEFVNKRGSVGLAAENFLTNGMVFNTVLNSVAFNQMYRQNIYNSSVRLTFSYKIGKLSVAPPKKSRSVRNDDVIE</sequence>
<reference evidence="11 12" key="1">
    <citation type="submission" date="2017-11" db="EMBL/GenBank/DDBJ databases">
        <title>Taxonomic description and genome sequences of Spirosoma HA7 sp. nov., isolated from pollen microhabitat of Corylus avellana.</title>
        <authorList>
            <person name="Ambika Manirajan B."/>
            <person name="Suarez C."/>
            <person name="Ratering S."/>
            <person name="Geissler-Plaum R."/>
            <person name="Cardinale M."/>
            <person name="Sylvia S."/>
        </authorList>
    </citation>
    <scope>NUCLEOTIDE SEQUENCE [LARGE SCALE GENOMIC DNA]</scope>
    <source>
        <strain evidence="11 12">HA7</strain>
    </source>
</reference>
<gene>
    <name evidence="11" type="ORF">CWM47_01110</name>
</gene>
<accession>A0A2K8YSH3</accession>
<dbReference type="Pfam" id="PF13620">
    <property type="entry name" value="CarboxypepD_reg"/>
    <property type="match status" value="1"/>
</dbReference>
<dbReference type="Gene3D" id="2.40.170.20">
    <property type="entry name" value="TonB-dependent receptor, beta-barrel domain"/>
    <property type="match status" value="1"/>
</dbReference>
<keyword evidence="3" id="KW-1134">Transmembrane beta strand</keyword>
<dbReference type="Gene3D" id="2.60.40.1120">
    <property type="entry name" value="Carboxypeptidase-like, regulatory domain"/>
    <property type="match status" value="1"/>
</dbReference>